<evidence type="ECO:0000256" key="2">
    <source>
        <dbReference type="ARBA" id="ARBA00010666"/>
    </source>
</evidence>
<evidence type="ECO:0000256" key="3">
    <source>
        <dbReference type="ARBA" id="ARBA00022679"/>
    </source>
</evidence>
<feature type="transmembrane region" description="Helical" evidence="8">
    <location>
        <begin position="130"/>
        <end position="151"/>
    </location>
</feature>
<feature type="transmembrane region" description="Helical" evidence="8">
    <location>
        <begin position="454"/>
        <end position="472"/>
    </location>
</feature>
<keyword evidence="7" id="KW-0325">Glycoprotein</keyword>
<feature type="transmembrane region" description="Helical" evidence="8">
    <location>
        <begin position="67"/>
        <end position="87"/>
    </location>
</feature>
<dbReference type="Pfam" id="PF07779">
    <property type="entry name" value="Cas1_AcylT"/>
    <property type="match status" value="2"/>
</dbReference>
<keyword evidence="5 8" id="KW-1133">Transmembrane helix</keyword>
<evidence type="ECO:0000313" key="10">
    <source>
        <dbReference type="EMBL" id="KAF5400765.1"/>
    </source>
</evidence>
<keyword evidence="3" id="KW-0808">Transferase</keyword>
<dbReference type="GO" id="GO:0016020">
    <property type="term" value="C:membrane"/>
    <property type="evidence" value="ECO:0007669"/>
    <property type="project" value="UniProtKB-SubCell"/>
</dbReference>
<evidence type="ECO:0000256" key="1">
    <source>
        <dbReference type="ARBA" id="ARBA00004141"/>
    </source>
</evidence>
<evidence type="ECO:0000259" key="9">
    <source>
        <dbReference type="Pfam" id="PF07779"/>
    </source>
</evidence>
<dbReference type="OrthoDB" id="1932925at2759"/>
<feature type="transmembrane region" description="Helical" evidence="8">
    <location>
        <begin position="516"/>
        <end position="537"/>
    </location>
</feature>
<gene>
    <name evidence="10" type="ORF">PHET_05365</name>
</gene>
<evidence type="ECO:0000313" key="11">
    <source>
        <dbReference type="Proteomes" id="UP000748531"/>
    </source>
</evidence>
<comment type="similarity">
    <text evidence="2">Belongs to the PC-esterase family. CASD1 subfamily.</text>
</comment>
<feature type="transmembrane region" description="Helical" evidence="8">
    <location>
        <begin position="425"/>
        <end position="448"/>
    </location>
</feature>
<dbReference type="InterPro" id="IPR012419">
    <property type="entry name" value="Cas1_AcylTrans_dom"/>
</dbReference>
<feature type="domain" description="Cas1p 10 TM acyl transferase" evidence="9">
    <location>
        <begin position="29"/>
        <end position="153"/>
    </location>
</feature>
<name>A0A8J4WRB1_9TREM</name>
<evidence type="ECO:0000256" key="6">
    <source>
        <dbReference type="ARBA" id="ARBA00023136"/>
    </source>
</evidence>
<feature type="domain" description="Cas1p 10 TM acyl transferase" evidence="9">
    <location>
        <begin position="183"/>
        <end position="559"/>
    </location>
</feature>
<keyword evidence="6 8" id="KW-0472">Membrane</keyword>
<evidence type="ECO:0000256" key="4">
    <source>
        <dbReference type="ARBA" id="ARBA00022692"/>
    </source>
</evidence>
<keyword evidence="11" id="KW-1185">Reference proteome</keyword>
<dbReference type="GO" id="GO:0005794">
    <property type="term" value="C:Golgi apparatus"/>
    <property type="evidence" value="ECO:0007669"/>
    <property type="project" value="UniProtKB-ARBA"/>
</dbReference>
<keyword evidence="4 8" id="KW-0812">Transmembrane</keyword>
<feature type="transmembrane region" description="Helical" evidence="8">
    <location>
        <begin position="484"/>
        <end position="504"/>
    </location>
</feature>
<accession>A0A8J4WRB1</accession>
<dbReference type="GO" id="GO:0016740">
    <property type="term" value="F:transferase activity"/>
    <property type="evidence" value="ECO:0007669"/>
    <property type="project" value="UniProtKB-KW"/>
</dbReference>
<dbReference type="PANTHER" id="PTHR13533:SF1">
    <property type="entry name" value="N-ACETYLNEURAMINATE 9-O-ACETYLTRANSFERASE"/>
    <property type="match status" value="1"/>
</dbReference>
<proteinExistence type="inferred from homology"/>
<feature type="transmembrane region" description="Helical" evidence="8">
    <location>
        <begin position="38"/>
        <end position="55"/>
    </location>
</feature>
<dbReference type="EMBL" id="LUCH01002931">
    <property type="protein sequence ID" value="KAF5400765.1"/>
    <property type="molecule type" value="Genomic_DNA"/>
</dbReference>
<evidence type="ECO:0000256" key="5">
    <source>
        <dbReference type="ARBA" id="ARBA00022989"/>
    </source>
</evidence>
<dbReference type="PANTHER" id="PTHR13533">
    <property type="entry name" value="N-ACETYLNEURAMINATE 9-O-ACETYLTRANSFERASE"/>
    <property type="match status" value="1"/>
</dbReference>
<evidence type="ECO:0000256" key="8">
    <source>
        <dbReference type="SAM" id="Phobius"/>
    </source>
</evidence>
<feature type="transmembrane region" description="Helical" evidence="8">
    <location>
        <begin position="558"/>
        <end position="575"/>
    </location>
</feature>
<comment type="caution">
    <text evidence="10">The sequence shown here is derived from an EMBL/GenBank/DDBJ whole genome shotgun (WGS) entry which is preliminary data.</text>
</comment>
<feature type="transmembrane region" description="Helical" evidence="8">
    <location>
        <begin position="268"/>
        <end position="289"/>
    </location>
</feature>
<dbReference type="GO" id="GO:0005975">
    <property type="term" value="P:carbohydrate metabolic process"/>
    <property type="evidence" value="ECO:0007669"/>
    <property type="project" value="UniProtKB-ARBA"/>
</dbReference>
<dbReference type="AlphaFoldDB" id="A0A8J4WRB1"/>
<organism evidence="10 11">
    <name type="scientific">Paragonimus heterotremus</name>
    <dbReference type="NCBI Taxonomy" id="100268"/>
    <lineage>
        <taxon>Eukaryota</taxon>
        <taxon>Metazoa</taxon>
        <taxon>Spiralia</taxon>
        <taxon>Lophotrochozoa</taxon>
        <taxon>Platyhelminthes</taxon>
        <taxon>Trematoda</taxon>
        <taxon>Digenea</taxon>
        <taxon>Plagiorchiida</taxon>
        <taxon>Troglotremata</taxon>
        <taxon>Troglotrematidae</taxon>
        <taxon>Paragonimus</taxon>
    </lineage>
</organism>
<protein>
    <recommendedName>
        <fullName evidence="9">Cas1p 10 TM acyl transferase domain-containing protein</fullName>
    </recommendedName>
</protein>
<feature type="transmembrane region" description="Helical" evidence="8">
    <location>
        <begin position="107"/>
        <end position="124"/>
    </location>
</feature>
<dbReference type="Proteomes" id="UP000748531">
    <property type="component" value="Unassembled WGS sequence"/>
</dbReference>
<sequence>MNAEVDRDEKIVESNSTLTKLSVDGSDRSLALDKQYEFLLLLSKFGTLLIFFFLCDRTRLFYVVNKSFSWTTFWIPLLVVAVIGLIFTGKTKQTKINHMDITKEWKGWMQLYFLIYHFAGGYSVLPPFMWARICVSSYLFLSGFGHFVYFWRQSIGTSSNSAFRSSSSDRNEFSFVQSWWSILKRYLDVMFRMNFFVVALCFVMDVDYLFYYFIPLISFWFTVTVILMTVGSCKSASIDSIIPTEGLITVSDEMPSQPSSIFRKTRFFNPYIVMLFKFALLIVLIEIVYRVRPLFHFVFYSWFTRKIFKLDKPEPNVFKAAENTDVLAEQFWFYRWSLDRYTTVWGMLFAFCCEWLRHVNLMDDSACSDLVLFNWKSSLIRVEKCHQLSTASVPKSLSRVTCLSTVRQNFSELFGKISEPYFIRLFPACATIFGLGGLILTIVCTMFLRSRQFGVELHAYLCIFPIISYILVRNSFGFLRARYSTFFAWFGDISLELFIGQYHIWLANNTHGVLALLPNCRMLNLILTTLIFVCVCHEVHQLTSRLHTYVVPKTPQALLYRSFVLCFLLFFLTFIP</sequence>
<reference evidence="10" key="1">
    <citation type="submission" date="2019-05" db="EMBL/GenBank/DDBJ databases">
        <title>Annotation for the trematode Paragonimus heterotremus.</title>
        <authorList>
            <person name="Choi Y.-J."/>
        </authorList>
    </citation>
    <scope>NUCLEOTIDE SEQUENCE</scope>
    <source>
        <strain evidence="10">LC</strain>
    </source>
</reference>
<comment type="subcellular location">
    <subcellularLocation>
        <location evidence="1">Membrane</location>
        <topology evidence="1">Multi-pass membrane protein</topology>
    </subcellularLocation>
</comment>
<evidence type="ECO:0000256" key="7">
    <source>
        <dbReference type="ARBA" id="ARBA00023180"/>
    </source>
</evidence>